<evidence type="ECO:0000313" key="4">
    <source>
        <dbReference type="Proteomes" id="UP000016934"/>
    </source>
</evidence>
<reference evidence="4" key="2">
    <citation type="journal article" date="2013" name="PLoS Genet.">
        <title>Comparative genome structure, secondary metabolite, and effector coding capacity across Cochliobolus pathogens.</title>
        <authorList>
            <person name="Condon B.J."/>
            <person name="Leng Y."/>
            <person name="Wu D."/>
            <person name="Bushley K.E."/>
            <person name="Ohm R.A."/>
            <person name="Otillar R."/>
            <person name="Martin J."/>
            <person name="Schackwitz W."/>
            <person name="Grimwood J."/>
            <person name="MohdZainudin N."/>
            <person name="Xue C."/>
            <person name="Wang R."/>
            <person name="Manning V.A."/>
            <person name="Dhillon B."/>
            <person name="Tu Z.J."/>
            <person name="Steffenson B.J."/>
            <person name="Salamov A."/>
            <person name="Sun H."/>
            <person name="Lowry S."/>
            <person name="LaButti K."/>
            <person name="Han J."/>
            <person name="Copeland A."/>
            <person name="Lindquist E."/>
            <person name="Barry K."/>
            <person name="Schmutz J."/>
            <person name="Baker S.E."/>
            <person name="Ciuffetti L.M."/>
            <person name="Grigoriev I.V."/>
            <person name="Zhong S."/>
            <person name="Turgeon B.G."/>
        </authorList>
    </citation>
    <scope>NUCLEOTIDE SEQUENCE [LARGE SCALE GENOMIC DNA]</scope>
    <source>
        <strain evidence="4">ND90Pr / ATCC 201652</strain>
    </source>
</reference>
<sequence length="564" mass="60555">MSGLPNGPCSGADKTRRRRQAGRRGRMRWGAGVRNVEEPGYARFRAGKSSHRIAVGLIMSSSPITPEAALEILQATALTARCHNAFFRQKQLKSLHDVLRNSSDAIRNAIKQDTHVSDEEATTEVAVVLGLVKEHYASIDATKELEAEYRITNGKDASDRRVPWGVAYIEPQKSHTPFFSVLSPLSAAVAAGTCVALKLENNLRALPALLRKLLTKALESDTFLIISSSPPADSLSTCLQVLQETQVSQPTYSQHISPQGKVIAIVDRTADLATAASHLVTARFAFGGTSPYAPDIILVNEFIKKDFLEHVLQLSFRYLAGSGSLANGSSNPSTQQKSSSSSRISSSFSTLSSSKSWNLTTISQGDNGAIVELSNLASLPPKSTQPILAVSAITSLEHAISLVEQDLSPQDTLLASYHFGANATAKYLSQFMPAAVSFANGVPFSLLLGPAAPEPSSQVSFEVEKRYTVEHFSRLAPAYVTVPSSQKVLQKVLGGKEGGKVASEMLGKARQEIKEAKRKESIAIGYFEQGILIGLGVYGIPLLTCIGASLFFGVRAGLRKFAII</sequence>
<keyword evidence="2" id="KW-1133">Transmembrane helix</keyword>
<dbReference type="Gene3D" id="3.40.309.10">
    <property type="entry name" value="Aldehyde Dehydrogenase, Chain A, domain 2"/>
    <property type="match status" value="1"/>
</dbReference>
<dbReference type="InterPro" id="IPR016162">
    <property type="entry name" value="Ald_DH_N"/>
</dbReference>
<protein>
    <recommendedName>
        <fullName evidence="5">Aldehyde dehydrogenase domain-containing protein</fullName>
    </recommendedName>
</protein>
<dbReference type="KEGG" id="bsc:COCSADRAFT_159504"/>
<feature type="transmembrane region" description="Helical" evidence="2">
    <location>
        <begin position="531"/>
        <end position="554"/>
    </location>
</feature>
<dbReference type="GeneID" id="19131967"/>
<feature type="compositionally biased region" description="Basic residues" evidence="1">
    <location>
        <begin position="15"/>
        <end position="27"/>
    </location>
</feature>
<dbReference type="EMBL" id="KB445641">
    <property type="protein sequence ID" value="EMD65923.1"/>
    <property type="molecule type" value="Genomic_DNA"/>
</dbReference>
<evidence type="ECO:0000313" key="3">
    <source>
        <dbReference type="EMBL" id="EMD65923.1"/>
    </source>
</evidence>
<dbReference type="GO" id="GO:0016620">
    <property type="term" value="F:oxidoreductase activity, acting on the aldehyde or oxo group of donors, NAD or NADP as acceptor"/>
    <property type="evidence" value="ECO:0007669"/>
    <property type="project" value="InterPro"/>
</dbReference>
<keyword evidence="2" id="KW-0812">Transmembrane</keyword>
<dbReference type="RefSeq" id="XP_007698941.1">
    <property type="nucleotide sequence ID" value="XM_007700751.1"/>
</dbReference>
<dbReference type="PANTHER" id="PTHR43111">
    <property type="entry name" value="ALDEHYDE DEHYDROGENASE B-RELATED"/>
    <property type="match status" value="1"/>
</dbReference>
<name>M2SF71_COCSN</name>
<evidence type="ECO:0000256" key="1">
    <source>
        <dbReference type="SAM" id="MobiDB-lite"/>
    </source>
</evidence>
<dbReference type="PANTHER" id="PTHR43111:SF1">
    <property type="entry name" value="ALDEHYDE DEHYDROGENASE B-RELATED"/>
    <property type="match status" value="1"/>
</dbReference>
<dbReference type="OrthoDB" id="5596991at2759"/>
<dbReference type="STRING" id="665912.M2SF71"/>
<dbReference type="InterPro" id="IPR016163">
    <property type="entry name" value="Ald_DH_C"/>
</dbReference>
<dbReference type="HOGENOM" id="CLU_023881_0_0_1"/>
<dbReference type="OMA" id="CHNAFFR"/>
<keyword evidence="2" id="KW-0472">Membrane</keyword>
<reference evidence="3 4" key="1">
    <citation type="journal article" date="2012" name="PLoS Pathog.">
        <title>Diverse lifestyles and strategies of plant pathogenesis encoded in the genomes of eighteen Dothideomycetes fungi.</title>
        <authorList>
            <person name="Ohm R.A."/>
            <person name="Feau N."/>
            <person name="Henrissat B."/>
            <person name="Schoch C.L."/>
            <person name="Horwitz B.A."/>
            <person name="Barry K.W."/>
            <person name="Condon B.J."/>
            <person name="Copeland A.C."/>
            <person name="Dhillon B."/>
            <person name="Glaser F."/>
            <person name="Hesse C.N."/>
            <person name="Kosti I."/>
            <person name="LaButti K."/>
            <person name="Lindquist E.A."/>
            <person name="Lucas S."/>
            <person name="Salamov A.A."/>
            <person name="Bradshaw R.E."/>
            <person name="Ciuffetti L."/>
            <person name="Hamelin R.C."/>
            <person name="Kema G.H.J."/>
            <person name="Lawrence C."/>
            <person name="Scott J.A."/>
            <person name="Spatafora J.W."/>
            <person name="Turgeon B.G."/>
            <person name="de Wit P.J.G.M."/>
            <person name="Zhong S."/>
            <person name="Goodwin S.B."/>
            <person name="Grigoriev I.V."/>
        </authorList>
    </citation>
    <scope>NUCLEOTIDE SEQUENCE [LARGE SCALE GENOMIC DNA]</scope>
    <source>
        <strain evidence="4">ND90Pr / ATCC 201652</strain>
    </source>
</reference>
<gene>
    <name evidence="3" type="ORF">COCSADRAFT_159504</name>
</gene>
<keyword evidence="4" id="KW-1185">Reference proteome</keyword>
<dbReference type="SUPFAM" id="SSF53720">
    <property type="entry name" value="ALDH-like"/>
    <property type="match status" value="1"/>
</dbReference>
<feature type="region of interest" description="Disordered" evidence="1">
    <location>
        <begin position="1"/>
        <end position="27"/>
    </location>
</feature>
<dbReference type="eggNOG" id="KOG2456">
    <property type="taxonomic scope" value="Eukaryota"/>
</dbReference>
<dbReference type="AlphaFoldDB" id="M2SF71"/>
<dbReference type="Proteomes" id="UP000016934">
    <property type="component" value="Unassembled WGS sequence"/>
</dbReference>
<dbReference type="InterPro" id="IPR016161">
    <property type="entry name" value="Ald_DH/histidinol_DH"/>
</dbReference>
<accession>M2SF71</accession>
<evidence type="ECO:0000256" key="2">
    <source>
        <dbReference type="SAM" id="Phobius"/>
    </source>
</evidence>
<organism evidence="3 4">
    <name type="scientific">Cochliobolus sativus (strain ND90Pr / ATCC 201652)</name>
    <name type="common">Common root rot and spot blotch fungus</name>
    <name type="synonym">Bipolaris sorokiniana</name>
    <dbReference type="NCBI Taxonomy" id="665912"/>
    <lineage>
        <taxon>Eukaryota</taxon>
        <taxon>Fungi</taxon>
        <taxon>Dikarya</taxon>
        <taxon>Ascomycota</taxon>
        <taxon>Pezizomycotina</taxon>
        <taxon>Dothideomycetes</taxon>
        <taxon>Pleosporomycetidae</taxon>
        <taxon>Pleosporales</taxon>
        <taxon>Pleosporineae</taxon>
        <taxon>Pleosporaceae</taxon>
        <taxon>Bipolaris</taxon>
    </lineage>
</organism>
<evidence type="ECO:0008006" key="5">
    <source>
        <dbReference type="Google" id="ProtNLM"/>
    </source>
</evidence>
<proteinExistence type="predicted"/>
<dbReference type="Gene3D" id="3.40.605.10">
    <property type="entry name" value="Aldehyde Dehydrogenase, Chain A, domain 1"/>
    <property type="match status" value="1"/>
</dbReference>